<evidence type="ECO:0000256" key="1">
    <source>
        <dbReference type="SAM" id="MobiDB-lite"/>
    </source>
</evidence>
<evidence type="ECO:0000313" key="4">
    <source>
        <dbReference type="Proteomes" id="UP000279562"/>
    </source>
</evidence>
<proteinExistence type="predicted"/>
<organism evidence="3 4">
    <name type="scientific">Prevotella heparinolytica</name>
    <dbReference type="NCBI Taxonomy" id="28113"/>
    <lineage>
        <taxon>Bacteria</taxon>
        <taxon>Pseudomonadati</taxon>
        <taxon>Bacteroidota</taxon>
        <taxon>Bacteroidia</taxon>
        <taxon>Bacteroidales</taxon>
        <taxon>Bacteroidaceae</taxon>
        <taxon>Bacteroides</taxon>
    </lineage>
</organism>
<dbReference type="Proteomes" id="UP000279562">
    <property type="component" value="Unassembled WGS sequence"/>
</dbReference>
<keyword evidence="2" id="KW-0812">Transmembrane</keyword>
<protein>
    <recommendedName>
        <fullName evidence="5">Transmembrane protein</fullName>
    </recommendedName>
</protein>
<dbReference type="RefSeq" id="WP_125239976.1">
    <property type="nucleotide sequence ID" value="NZ_RQYF01000088.1"/>
</dbReference>
<sequence length="328" mass="37435">MEIDIFPTPHQKEGLARNFDRGFLAILIITYVVAAFKTAQCIVGNDAGKEFVCFLLTIPIFIGYYALFVLVCHGIKMGLYAYFKSHRKEWNNIADREEMEEHIAQNLDHIQKKAQEKTATITNTKNAAPIADDTPKRESNVESNSPEEVTVTPEALAKLQLKRDIQKAHDELEVFINQVQIDRKQMNEAKVAREARKLEAILKYTRYTLMPHGFTDEELYQIEEAVKLLVELNGITRMEVLSIGKKKGLKQADLKNFCWNIASQYGIDPKTTALFALNLFYAWFSNTEPSSIQKTLRNTAGTYTIEIDANIIDHLPQLEEKVLGKNHK</sequence>
<evidence type="ECO:0000313" key="3">
    <source>
        <dbReference type="EMBL" id="RRD88224.1"/>
    </source>
</evidence>
<gene>
    <name evidence="3" type="ORF">EII33_12435</name>
</gene>
<accession>A0A3P1ZYJ6</accession>
<feature type="transmembrane region" description="Helical" evidence="2">
    <location>
        <begin position="22"/>
        <end position="39"/>
    </location>
</feature>
<keyword evidence="2" id="KW-0472">Membrane</keyword>
<evidence type="ECO:0008006" key="5">
    <source>
        <dbReference type="Google" id="ProtNLM"/>
    </source>
</evidence>
<keyword evidence="2" id="KW-1133">Transmembrane helix</keyword>
<dbReference type="AlphaFoldDB" id="A0A3P1ZYJ6"/>
<comment type="caution">
    <text evidence="3">The sequence shown here is derived from an EMBL/GenBank/DDBJ whole genome shotgun (WGS) entry which is preliminary data.</text>
</comment>
<name>A0A3P1ZYJ6_9BACE</name>
<reference evidence="3 4" key="1">
    <citation type="submission" date="2018-11" db="EMBL/GenBank/DDBJ databases">
        <title>Genomes From Bacteria Associated with the Canine Oral Cavity: a Test Case for Automated Genome-Based Taxonomic Assignment.</title>
        <authorList>
            <person name="Coil D.A."/>
            <person name="Jospin G."/>
            <person name="Darling A.E."/>
            <person name="Wallis C."/>
            <person name="Davis I.J."/>
            <person name="Harris S."/>
            <person name="Eisen J.A."/>
            <person name="Holcombe L.J."/>
            <person name="O'Flynn C."/>
        </authorList>
    </citation>
    <scope>NUCLEOTIDE SEQUENCE [LARGE SCALE GENOMIC DNA]</scope>
    <source>
        <strain evidence="3 4">OH1047_COT-310</strain>
    </source>
</reference>
<dbReference type="EMBL" id="RQYF01000088">
    <property type="protein sequence ID" value="RRD88224.1"/>
    <property type="molecule type" value="Genomic_DNA"/>
</dbReference>
<evidence type="ECO:0000256" key="2">
    <source>
        <dbReference type="SAM" id="Phobius"/>
    </source>
</evidence>
<keyword evidence="4" id="KW-1185">Reference proteome</keyword>
<feature type="compositionally biased region" description="Low complexity" evidence="1">
    <location>
        <begin position="121"/>
        <end position="131"/>
    </location>
</feature>
<feature type="transmembrane region" description="Helical" evidence="2">
    <location>
        <begin position="51"/>
        <end position="71"/>
    </location>
</feature>
<feature type="region of interest" description="Disordered" evidence="1">
    <location>
        <begin position="121"/>
        <end position="149"/>
    </location>
</feature>